<protein>
    <submittedName>
        <fullName evidence="1">Uncharacterized protein</fullName>
    </submittedName>
</protein>
<organism evidence="1 2">
    <name type="scientific">Sphaerodactylus townsendi</name>
    <dbReference type="NCBI Taxonomy" id="933632"/>
    <lineage>
        <taxon>Eukaryota</taxon>
        <taxon>Metazoa</taxon>
        <taxon>Chordata</taxon>
        <taxon>Craniata</taxon>
        <taxon>Vertebrata</taxon>
        <taxon>Euteleostomi</taxon>
        <taxon>Lepidosauria</taxon>
        <taxon>Squamata</taxon>
        <taxon>Bifurcata</taxon>
        <taxon>Gekkota</taxon>
        <taxon>Sphaerodactylidae</taxon>
        <taxon>Sphaerodactylus</taxon>
    </lineage>
</organism>
<dbReference type="Proteomes" id="UP000827872">
    <property type="component" value="Linkage Group LG01"/>
</dbReference>
<sequence length="153" mass="16162">MLKERVNRSDVPTNHASPLERTHRKASPDGARIGIPTNHASPSERTHRKASPDGARIADALPRDDGGHQEAEGDDEDPQDHLDEPQEKNGLQPGALDPQVGKAVRGVASQGVAGVASRGHDVAPGKGGKTGPEKSQRDRFSSGEEEDPADPPL</sequence>
<name>A0ACB8G877_9SAUR</name>
<keyword evidence="2" id="KW-1185">Reference proteome</keyword>
<dbReference type="EMBL" id="CM037614">
    <property type="protein sequence ID" value="KAH8015486.1"/>
    <property type="molecule type" value="Genomic_DNA"/>
</dbReference>
<proteinExistence type="predicted"/>
<reference evidence="1" key="1">
    <citation type="submission" date="2021-08" db="EMBL/GenBank/DDBJ databases">
        <title>The first chromosome-level gecko genome reveals the dynamic sex chromosomes of Neotropical dwarf geckos (Sphaerodactylidae: Sphaerodactylus).</title>
        <authorList>
            <person name="Pinto B.J."/>
            <person name="Keating S.E."/>
            <person name="Gamble T."/>
        </authorList>
    </citation>
    <scope>NUCLEOTIDE SEQUENCE</scope>
    <source>
        <strain evidence="1">TG3544</strain>
    </source>
</reference>
<accession>A0ACB8G877</accession>
<evidence type="ECO:0000313" key="2">
    <source>
        <dbReference type="Proteomes" id="UP000827872"/>
    </source>
</evidence>
<gene>
    <name evidence="1" type="ORF">K3G42_004551</name>
</gene>
<evidence type="ECO:0000313" key="1">
    <source>
        <dbReference type="EMBL" id="KAH8015486.1"/>
    </source>
</evidence>
<comment type="caution">
    <text evidence="1">The sequence shown here is derived from an EMBL/GenBank/DDBJ whole genome shotgun (WGS) entry which is preliminary data.</text>
</comment>